<name>A0ACC6KU57_9SPHI</name>
<comment type="caution">
    <text evidence="1">The sequence shown here is derived from an EMBL/GenBank/DDBJ whole genome shotgun (WGS) entry which is preliminary data.</text>
</comment>
<accession>A0ACC6KU57</accession>
<reference evidence="1" key="1">
    <citation type="submission" date="2023-07" db="EMBL/GenBank/DDBJ databases">
        <title>Sorghum-associated microbial communities from plants grown in Nebraska, USA.</title>
        <authorList>
            <person name="Schachtman D."/>
        </authorList>
    </citation>
    <scope>NUCLEOTIDE SEQUENCE</scope>
    <source>
        <strain evidence="1">2697</strain>
    </source>
</reference>
<evidence type="ECO:0000313" key="2">
    <source>
        <dbReference type="Proteomes" id="UP001246858"/>
    </source>
</evidence>
<dbReference type="EMBL" id="JAVDTF010000001">
    <property type="protein sequence ID" value="MDR6782663.1"/>
    <property type="molecule type" value="Genomic_DNA"/>
</dbReference>
<sequence>MRKEELTLNIYRINDRRGCLVVIVKGKQPLKILNVLEPLHFVGWIKQLSMAIGTGAKQDCKYDLKVAGGRDYELKCRFSDEVVWLELCFKHLLRLQWKGSAHQFAAAVDWMIAKLPRFF</sequence>
<evidence type="ECO:0000313" key="1">
    <source>
        <dbReference type="EMBL" id="MDR6782663.1"/>
    </source>
</evidence>
<proteinExistence type="predicted"/>
<protein>
    <submittedName>
        <fullName evidence="1">Uncharacterized protein</fullName>
    </submittedName>
</protein>
<keyword evidence="2" id="KW-1185">Reference proteome</keyword>
<organism evidence="1 2">
    <name type="scientific">Pedobacter africanus</name>
    <dbReference type="NCBI Taxonomy" id="151894"/>
    <lineage>
        <taxon>Bacteria</taxon>
        <taxon>Pseudomonadati</taxon>
        <taxon>Bacteroidota</taxon>
        <taxon>Sphingobacteriia</taxon>
        <taxon>Sphingobacteriales</taxon>
        <taxon>Sphingobacteriaceae</taxon>
        <taxon>Pedobacter</taxon>
    </lineage>
</organism>
<dbReference type="Proteomes" id="UP001246858">
    <property type="component" value="Unassembled WGS sequence"/>
</dbReference>
<gene>
    <name evidence="1" type="ORF">J2X78_001215</name>
</gene>